<keyword evidence="3" id="KW-1185">Reference proteome</keyword>
<evidence type="ECO:0000313" key="3">
    <source>
        <dbReference type="Proteomes" id="UP000002640"/>
    </source>
</evidence>
<dbReference type="KEGG" id="psoj:PHYSODRAFT_298194"/>
<feature type="region of interest" description="Disordered" evidence="1">
    <location>
        <begin position="1"/>
        <end position="55"/>
    </location>
</feature>
<dbReference type="EMBL" id="JH159153">
    <property type="protein sequence ID" value="EGZ19783.1"/>
    <property type="molecule type" value="Genomic_DNA"/>
</dbReference>
<dbReference type="RefSeq" id="XP_009522500.1">
    <property type="nucleotide sequence ID" value="XM_009524205.1"/>
</dbReference>
<dbReference type="AlphaFoldDB" id="G4Z9T0"/>
<evidence type="ECO:0000313" key="2">
    <source>
        <dbReference type="EMBL" id="EGZ19783.1"/>
    </source>
</evidence>
<gene>
    <name evidence="2" type="ORF">PHYSODRAFT_298194</name>
</gene>
<feature type="compositionally biased region" description="Polar residues" evidence="1">
    <location>
        <begin position="1"/>
        <end position="45"/>
    </location>
</feature>
<dbReference type="Proteomes" id="UP000002640">
    <property type="component" value="Unassembled WGS sequence"/>
</dbReference>
<accession>G4Z9T0</accession>
<evidence type="ECO:0000256" key="1">
    <source>
        <dbReference type="SAM" id="MobiDB-lite"/>
    </source>
</evidence>
<organism evidence="2 3">
    <name type="scientific">Phytophthora sojae (strain P6497)</name>
    <name type="common">Soybean stem and root rot agent</name>
    <name type="synonym">Phytophthora megasperma f. sp. glycines</name>
    <dbReference type="NCBI Taxonomy" id="1094619"/>
    <lineage>
        <taxon>Eukaryota</taxon>
        <taxon>Sar</taxon>
        <taxon>Stramenopiles</taxon>
        <taxon>Oomycota</taxon>
        <taxon>Peronosporomycetes</taxon>
        <taxon>Peronosporales</taxon>
        <taxon>Peronosporaceae</taxon>
        <taxon>Phytophthora</taxon>
    </lineage>
</organism>
<sequence>MAPNSSPSTPGRVPQSNGGVPQSSSVPQSNGGAPNNQTPKQQDQVQRAADPAVQESIMHYPEARSALSAKELEAELGVAVSPVRKTDVHVVNAKTPCPAGERSIEEPVVQSDAENDCDPKF</sequence>
<feature type="region of interest" description="Disordered" evidence="1">
    <location>
        <begin position="97"/>
        <end position="121"/>
    </location>
</feature>
<dbReference type="GeneID" id="20641590"/>
<protein>
    <submittedName>
        <fullName evidence="2">Uncharacterized protein</fullName>
    </submittedName>
</protein>
<proteinExistence type="predicted"/>
<name>G4Z9T0_PHYSP</name>
<dbReference type="InParanoid" id="G4Z9T0"/>
<reference evidence="2 3" key="1">
    <citation type="journal article" date="2006" name="Science">
        <title>Phytophthora genome sequences uncover evolutionary origins and mechanisms of pathogenesis.</title>
        <authorList>
            <person name="Tyler B.M."/>
            <person name="Tripathy S."/>
            <person name="Zhang X."/>
            <person name="Dehal P."/>
            <person name="Jiang R.H."/>
            <person name="Aerts A."/>
            <person name="Arredondo F.D."/>
            <person name="Baxter L."/>
            <person name="Bensasson D."/>
            <person name="Beynon J.L."/>
            <person name="Chapman J."/>
            <person name="Damasceno C.M."/>
            <person name="Dorrance A.E."/>
            <person name="Dou D."/>
            <person name="Dickerman A.W."/>
            <person name="Dubchak I.L."/>
            <person name="Garbelotto M."/>
            <person name="Gijzen M."/>
            <person name="Gordon S.G."/>
            <person name="Govers F."/>
            <person name="Grunwald N.J."/>
            <person name="Huang W."/>
            <person name="Ivors K.L."/>
            <person name="Jones R.W."/>
            <person name="Kamoun S."/>
            <person name="Krampis K."/>
            <person name="Lamour K.H."/>
            <person name="Lee M.K."/>
            <person name="McDonald W.H."/>
            <person name="Medina M."/>
            <person name="Meijer H.J."/>
            <person name="Nordberg E.K."/>
            <person name="Maclean D.J."/>
            <person name="Ospina-Giraldo M.D."/>
            <person name="Morris P.F."/>
            <person name="Phuntumart V."/>
            <person name="Putnam N.H."/>
            <person name="Rash S."/>
            <person name="Rose J.K."/>
            <person name="Sakihama Y."/>
            <person name="Salamov A.A."/>
            <person name="Savidor A."/>
            <person name="Scheuring C.F."/>
            <person name="Smith B.M."/>
            <person name="Sobral B.W."/>
            <person name="Terry A."/>
            <person name="Torto-Alalibo T.A."/>
            <person name="Win J."/>
            <person name="Xu Z."/>
            <person name="Zhang H."/>
            <person name="Grigoriev I.V."/>
            <person name="Rokhsar D.S."/>
            <person name="Boore J.L."/>
        </authorList>
    </citation>
    <scope>NUCLEOTIDE SEQUENCE [LARGE SCALE GENOMIC DNA]</scope>
    <source>
        <strain evidence="2 3">P6497</strain>
    </source>
</reference>